<dbReference type="STRING" id="616991.GCA_000733925_01706"/>
<dbReference type="Proteomes" id="UP000204551">
    <property type="component" value="Chromosome"/>
</dbReference>
<protein>
    <submittedName>
        <fullName evidence="3">Small-conductance mechanosensitive channel</fullName>
    </submittedName>
</protein>
<dbReference type="EMBL" id="VHIF01000001">
    <property type="protein sequence ID" value="TQO37242.1"/>
    <property type="molecule type" value="Genomic_DNA"/>
</dbReference>
<keyword evidence="2" id="KW-0472">Membrane</keyword>
<dbReference type="Proteomes" id="UP000315363">
    <property type="component" value="Unassembled WGS sequence"/>
</dbReference>
<keyword evidence="2" id="KW-1133">Transmembrane helix</keyword>
<reference evidence="4 6" key="2">
    <citation type="submission" date="2019-06" db="EMBL/GenBank/DDBJ databases">
        <title>A large-scale integrated study on North Sea by COGITO (Coastal Microbe Genomic &amp; Taxonomic Observatory).</title>
        <authorList>
            <person name="Teeling H."/>
        </authorList>
    </citation>
    <scope>NUCLEOTIDE SEQUENCE [LARGE SCALE GENOMIC DNA]</scope>
    <source>
        <strain evidence="4 6">MAR_2009_79</strain>
    </source>
</reference>
<dbReference type="KEGG" id="aalg:AREALGSMS7_03382"/>
<keyword evidence="2" id="KW-0812">Transmembrane</keyword>
<dbReference type="AlphaFoldDB" id="A0A221UZM3"/>
<evidence type="ECO:0000313" key="5">
    <source>
        <dbReference type="Proteomes" id="UP000204551"/>
    </source>
</evidence>
<proteinExistence type="predicted"/>
<evidence type="ECO:0000313" key="4">
    <source>
        <dbReference type="EMBL" id="TQO37242.1"/>
    </source>
</evidence>
<sequence length="198" mass="22826">MSQDLREMFKNSDTEIDQSMKDGHEQRFMKRMEMELPVAKGPSFPWFKIAASLIILIGLGTYVFMNWNNPEPIKTTIVDKNKPVPEDKGISLGDLSPDLKKVEDYYLVSINLELSQLEISDRNKTLIDSFMERLEELNLEYKKLNTELNEIGPNDQTITALIKNLQLRLQLLHKLRDKLKELQSRGMGADNDNLITSV</sequence>
<feature type="transmembrane region" description="Helical" evidence="2">
    <location>
        <begin position="46"/>
        <end position="65"/>
    </location>
</feature>
<evidence type="ECO:0000256" key="1">
    <source>
        <dbReference type="SAM" id="Coils"/>
    </source>
</evidence>
<name>A0A221UZM3_9FLAO</name>
<keyword evidence="1" id="KW-0175">Coiled coil</keyword>
<evidence type="ECO:0000313" key="6">
    <source>
        <dbReference type="Proteomes" id="UP000315363"/>
    </source>
</evidence>
<dbReference type="RefSeq" id="WP_093979205.1">
    <property type="nucleotide sequence ID" value="NZ_CP022515.1"/>
</dbReference>
<evidence type="ECO:0000256" key="2">
    <source>
        <dbReference type="SAM" id="Phobius"/>
    </source>
</evidence>
<reference evidence="3 5" key="1">
    <citation type="submission" date="2017-07" db="EMBL/GenBank/DDBJ databases">
        <title>Genome Sequence of Arenibacter algicola Strain SMS7 Isolated from a culture of the Diatom Skeletonema marinoi.</title>
        <authorList>
            <person name="Topel M."/>
            <person name="Pinder M.I.M."/>
            <person name="Johansson O.N."/>
            <person name="Kourtchenko O."/>
            <person name="Godhe A."/>
            <person name="Clarke A.K."/>
        </authorList>
    </citation>
    <scope>NUCLEOTIDE SEQUENCE [LARGE SCALE GENOMIC DNA]</scope>
    <source>
        <strain evidence="3 5">SMS7</strain>
    </source>
</reference>
<evidence type="ECO:0000313" key="3">
    <source>
        <dbReference type="EMBL" id="ASO06807.1"/>
    </source>
</evidence>
<gene>
    <name evidence="3" type="ORF">AREALGSMS7_03382</name>
    <name evidence="4" type="ORF">GQ41_1844</name>
</gene>
<accession>A0A221UZM3</accession>
<dbReference type="eggNOG" id="ENOG5031U66">
    <property type="taxonomic scope" value="Bacteria"/>
</dbReference>
<feature type="coiled-coil region" evidence="1">
    <location>
        <begin position="127"/>
        <end position="185"/>
    </location>
</feature>
<dbReference type="EMBL" id="CP022515">
    <property type="protein sequence ID" value="ASO06807.1"/>
    <property type="molecule type" value="Genomic_DNA"/>
</dbReference>
<organism evidence="3 5">
    <name type="scientific">Arenibacter algicola</name>
    <dbReference type="NCBI Taxonomy" id="616991"/>
    <lineage>
        <taxon>Bacteria</taxon>
        <taxon>Pseudomonadati</taxon>
        <taxon>Bacteroidota</taxon>
        <taxon>Flavobacteriia</taxon>
        <taxon>Flavobacteriales</taxon>
        <taxon>Flavobacteriaceae</taxon>
        <taxon>Arenibacter</taxon>
    </lineage>
</organism>
<keyword evidence="6" id="KW-1185">Reference proteome</keyword>